<feature type="transmembrane region" description="Helical" evidence="1">
    <location>
        <begin position="20"/>
        <end position="40"/>
    </location>
</feature>
<keyword evidence="1" id="KW-0472">Membrane</keyword>
<proteinExistence type="predicted"/>
<name>A0A2T6ZG21_TUBBO</name>
<protein>
    <submittedName>
        <fullName evidence="2">Uncharacterized protein</fullName>
    </submittedName>
</protein>
<keyword evidence="1" id="KW-0812">Transmembrane</keyword>
<sequence>MVGWVLYFSVAILTPLPLDLVWRLSLSSCYFFFWGSVLRCHLWRYRLMERELKVRRKGSKPLHFSHVGGWFFSYAALIGH</sequence>
<keyword evidence="1" id="KW-1133">Transmembrane helix</keyword>
<dbReference type="EMBL" id="NESQ01000298">
    <property type="protein sequence ID" value="PUU74451.1"/>
    <property type="molecule type" value="Genomic_DNA"/>
</dbReference>
<organism evidence="2 3">
    <name type="scientific">Tuber borchii</name>
    <name type="common">White truffle</name>
    <dbReference type="NCBI Taxonomy" id="42251"/>
    <lineage>
        <taxon>Eukaryota</taxon>
        <taxon>Fungi</taxon>
        <taxon>Dikarya</taxon>
        <taxon>Ascomycota</taxon>
        <taxon>Pezizomycotina</taxon>
        <taxon>Pezizomycetes</taxon>
        <taxon>Pezizales</taxon>
        <taxon>Tuberaceae</taxon>
        <taxon>Tuber</taxon>
    </lineage>
</organism>
<accession>A0A2T6ZG21</accession>
<dbReference type="Proteomes" id="UP000244722">
    <property type="component" value="Unassembled WGS sequence"/>
</dbReference>
<evidence type="ECO:0000313" key="2">
    <source>
        <dbReference type="EMBL" id="PUU74451.1"/>
    </source>
</evidence>
<keyword evidence="3" id="KW-1185">Reference proteome</keyword>
<dbReference type="AlphaFoldDB" id="A0A2T6ZG21"/>
<comment type="caution">
    <text evidence="2">The sequence shown here is derived from an EMBL/GenBank/DDBJ whole genome shotgun (WGS) entry which is preliminary data.</text>
</comment>
<gene>
    <name evidence="2" type="ORF">B9Z19DRAFT_444205</name>
</gene>
<feature type="transmembrane region" description="Helical" evidence="1">
    <location>
        <begin position="61"/>
        <end position="79"/>
    </location>
</feature>
<reference evidence="2 3" key="1">
    <citation type="submission" date="2017-04" db="EMBL/GenBank/DDBJ databases">
        <title>Draft genome sequence of Tuber borchii Vittad., a whitish edible truffle.</title>
        <authorList>
            <consortium name="DOE Joint Genome Institute"/>
            <person name="Murat C."/>
            <person name="Kuo A."/>
            <person name="Barry K.W."/>
            <person name="Clum A."/>
            <person name="Dockter R.B."/>
            <person name="Fauchery L."/>
            <person name="Iotti M."/>
            <person name="Kohler A."/>
            <person name="Labutti K."/>
            <person name="Lindquist E.A."/>
            <person name="Lipzen A."/>
            <person name="Ohm R.A."/>
            <person name="Wang M."/>
            <person name="Grigoriev I.V."/>
            <person name="Zambonelli A."/>
            <person name="Martin F.M."/>
        </authorList>
    </citation>
    <scope>NUCLEOTIDE SEQUENCE [LARGE SCALE GENOMIC DNA]</scope>
    <source>
        <strain evidence="2 3">Tbo3840</strain>
    </source>
</reference>
<evidence type="ECO:0000256" key="1">
    <source>
        <dbReference type="SAM" id="Phobius"/>
    </source>
</evidence>
<evidence type="ECO:0000313" key="3">
    <source>
        <dbReference type="Proteomes" id="UP000244722"/>
    </source>
</evidence>